<name>A0A8J3HYH8_9CHLR</name>
<dbReference type="PROSITE" id="PS50110">
    <property type="entry name" value="RESPONSE_REGULATORY"/>
    <property type="match status" value="1"/>
</dbReference>
<dbReference type="Proteomes" id="UP000612362">
    <property type="component" value="Unassembled WGS sequence"/>
</dbReference>
<reference evidence="5" key="1">
    <citation type="submission" date="2020-10" db="EMBL/GenBank/DDBJ databases">
        <title>Taxonomic study of unclassified bacteria belonging to the class Ktedonobacteria.</title>
        <authorList>
            <person name="Yabe S."/>
            <person name="Wang C.M."/>
            <person name="Zheng Y."/>
            <person name="Sakai Y."/>
            <person name="Cavaletti L."/>
            <person name="Monciardini P."/>
            <person name="Donadio S."/>
        </authorList>
    </citation>
    <scope>NUCLEOTIDE SEQUENCE</scope>
    <source>
        <strain evidence="5">SOSP1-1</strain>
    </source>
</reference>
<accession>A0A8J3HYH8</accession>
<gene>
    <name evidence="5" type="primary">pilG_1</name>
    <name evidence="5" type="ORF">KSX_11300</name>
</gene>
<dbReference type="InterPro" id="IPR050595">
    <property type="entry name" value="Bact_response_regulator"/>
</dbReference>
<dbReference type="Pfam" id="PF00072">
    <property type="entry name" value="Response_reg"/>
    <property type="match status" value="1"/>
</dbReference>
<dbReference type="PANTHER" id="PTHR44591">
    <property type="entry name" value="STRESS RESPONSE REGULATOR PROTEIN 1"/>
    <property type="match status" value="1"/>
</dbReference>
<dbReference type="InterPro" id="IPR011006">
    <property type="entry name" value="CheY-like_superfamily"/>
</dbReference>
<feature type="modified residue" description="4-aspartylphosphate" evidence="3">
    <location>
        <position position="56"/>
    </location>
</feature>
<evidence type="ECO:0000256" key="1">
    <source>
        <dbReference type="ARBA" id="ARBA00022553"/>
    </source>
</evidence>
<sequence length="146" mass="16750">MAVDQPTVLVVDDSPTVRKIVQMTLQRENIRVITASDGLSALTSVADEMPAVILLDIQLPRMDGYHICQIIRKSLQFRQIPIIMLSGKDGLFDKMRGRLAGSTEYLTKPFDSAELVQTVKKHLVNWQDRMPVRQEQMRPRTRYRRG</sequence>
<feature type="domain" description="Response regulatory" evidence="4">
    <location>
        <begin position="7"/>
        <end position="123"/>
    </location>
</feature>
<evidence type="ECO:0000256" key="3">
    <source>
        <dbReference type="PROSITE-ProRule" id="PRU00169"/>
    </source>
</evidence>
<dbReference type="GO" id="GO:0000160">
    <property type="term" value="P:phosphorelay signal transduction system"/>
    <property type="evidence" value="ECO:0007669"/>
    <property type="project" value="UniProtKB-KW"/>
</dbReference>
<keyword evidence="2" id="KW-0902">Two-component regulatory system</keyword>
<dbReference type="SUPFAM" id="SSF52172">
    <property type="entry name" value="CheY-like"/>
    <property type="match status" value="1"/>
</dbReference>
<comment type="caution">
    <text evidence="5">The sequence shown here is derived from an EMBL/GenBank/DDBJ whole genome shotgun (WGS) entry which is preliminary data.</text>
</comment>
<evidence type="ECO:0000259" key="4">
    <source>
        <dbReference type="PROSITE" id="PS50110"/>
    </source>
</evidence>
<dbReference type="EMBL" id="BNJF01000001">
    <property type="protein sequence ID" value="GHO42967.1"/>
    <property type="molecule type" value="Genomic_DNA"/>
</dbReference>
<protein>
    <submittedName>
        <fullName evidence="5">Response regulator</fullName>
    </submittedName>
</protein>
<evidence type="ECO:0000256" key="2">
    <source>
        <dbReference type="ARBA" id="ARBA00023012"/>
    </source>
</evidence>
<organism evidence="5 6">
    <name type="scientific">Ktedonospora formicarum</name>
    <dbReference type="NCBI Taxonomy" id="2778364"/>
    <lineage>
        <taxon>Bacteria</taxon>
        <taxon>Bacillati</taxon>
        <taxon>Chloroflexota</taxon>
        <taxon>Ktedonobacteria</taxon>
        <taxon>Ktedonobacterales</taxon>
        <taxon>Ktedonobacteraceae</taxon>
        <taxon>Ktedonospora</taxon>
    </lineage>
</organism>
<dbReference type="CDD" id="cd17574">
    <property type="entry name" value="REC_OmpR"/>
    <property type="match status" value="1"/>
</dbReference>
<dbReference type="PANTHER" id="PTHR44591:SF14">
    <property type="entry name" value="PROTEIN PILG"/>
    <property type="match status" value="1"/>
</dbReference>
<keyword evidence="6" id="KW-1185">Reference proteome</keyword>
<keyword evidence="1 3" id="KW-0597">Phosphoprotein</keyword>
<evidence type="ECO:0000313" key="5">
    <source>
        <dbReference type="EMBL" id="GHO42967.1"/>
    </source>
</evidence>
<evidence type="ECO:0000313" key="6">
    <source>
        <dbReference type="Proteomes" id="UP000612362"/>
    </source>
</evidence>
<proteinExistence type="predicted"/>
<dbReference type="SMART" id="SM00448">
    <property type="entry name" value="REC"/>
    <property type="match status" value="1"/>
</dbReference>
<dbReference type="AlphaFoldDB" id="A0A8J3HYH8"/>
<dbReference type="Gene3D" id="3.40.50.2300">
    <property type="match status" value="1"/>
</dbReference>
<dbReference type="InterPro" id="IPR001789">
    <property type="entry name" value="Sig_transdc_resp-reg_receiver"/>
</dbReference>